<comment type="caution">
    <text evidence="2">The sequence shown here is derived from an EMBL/GenBank/DDBJ whole genome shotgun (WGS) entry which is preliminary data.</text>
</comment>
<evidence type="ECO:0000313" key="3">
    <source>
        <dbReference type="Proteomes" id="UP000033352"/>
    </source>
</evidence>
<sequence length="110" mass="12800">MTLQVEFWTVVGFLITFMSFVGGIAKWLFSKAEERQAARFASLEQSLQQSASNWGELEKEFMRFKADLPLNYVRREDYIRGQTVIEAKLDALYNKLELVQQYRHTGGRNG</sequence>
<keyword evidence="1" id="KW-1133">Transmembrane helix</keyword>
<name>A0A0F1B1N9_9ENTR</name>
<protein>
    <submittedName>
        <fullName evidence="2">Membrane protein</fullName>
    </submittedName>
</protein>
<dbReference type="PATRIC" id="fig|1619248.3.peg.943"/>
<dbReference type="RefSeq" id="WP_020803495.1">
    <property type="nucleotide sequence ID" value="NZ_JZYX01000016.1"/>
</dbReference>
<keyword evidence="1" id="KW-0472">Membrane</keyword>
<organism evidence="2 3">
    <name type="scientific">Enterobacter sichuanensis</name>
    <dbReference type="NCBI Taxonomy" id="2071710"/>
    <lineage>
        <taxon>Bacteria</taxon>
        <taxon>Pseudomonadati</taxon>
        <taxon>Pseudomonadota</taxon>
        <taxon>Gammaproteobacteria</taxon>
        <taxon>Enterobacterales</taxon>
        <taxon>Enterobacteriaceae</taxon>
        <taxon>Enterobacter</taxon>
        <taxon>Enterobacter cloacae complex</taxon>
    </lineage>
</organism>
<reference evidence="2 3" key="1">
    <citation type="submission" date="2015-03" db="EMBL/GenBank/DDBJ databases">
        <authorList>
            <person name="McCorrison J."/>
            <person name="Sanka R."/>
            <person name="Adams M."/>
            <person name="Brinkac L."/>
            <person name="Nierman W."/>
            <person name="Sutton G."/>
            <person name="Nelson K."/>
            <person name="Kiedrowski L."/>
            <person name="Guerrero D."/>
            <person name="Bonomo R."/>
        </authorList>
    </citation>
    <scope>NUCLEOTIDE SEQUENCE [LARGE SCALE GENOMIC DNA]</scope>
    <source>
        <strain evidence="2 3">35699</strain>
    </source>
</reference>
<proteinExistence type="predicted"/>
<accession>A0A0F1B1N9</accession>
<dbReference type="OrthoDB" id="5689128at2"/>
<keyword evidence="1" id="KW-0812">Transmembrane</keyword>
<dbReference type="Proteomes" id="UP000033352">
    <property type="component" value="Unassembled WGS sequence"/>
</dbReference>
<gene>
    <name evidence="2" type="ORF">SS37_09355</name>
</gene>
<dbReference type="EMBL" id="JZYX01000016">
    <property type="protein sequence ID" value="KJN27888.1"/>
    <property type="molecule type" value="Genomic_DNA"/>
</dbReference>
<evidence type="ECO:0000256" key="1">
    <source>
        <dbReference type="SAM" id="Phobius"/>
    </source>
</evidence>
<feature type="transmembrane region" description="Helical" evidence="1">
    <location>
        <begin position="6"/>
        <end position="29"/>
    </location>
</feature>
<dbReference type="AlphaFoldDB" id="A0A0F1B1N9"/>
<evidence type="ECO:0000313" key="2">
    <source>
        <dbReference type="EMBL" id="KJN27888.1"/>
    </source>
</evidence>